<dbReference type="Proteomes" id="UP000008363">
    <property type="component" value="Unassembled WGS sequence"/>
</dbReference>
<protein>
    <submittedName>
        <fullName evidence="6">Putative fatty-acid--CoA ligase</fullName>
    </submittedName>
</protein>
<dbReference type="OrthoDB" id="9803968at2"/>
<keyword evidence="3" id="KW-0472">Membrane</keyword>
<dbReference type="GO" id="GO:0031956">
    <property type="term" value="F:medium-chain fatty acid-CoA ligase activity"/>
    <property type="evidence" value="ECO:0007669"/>
    <property type="project" value="TreeGrafter"/>
</dbReference>
<evidence type="ECO:0000259" key="4">
    <source>
        <dbReference type="Pfam" id="PF00501"/>
    </source>
</evidence>
<dbReference type="InterPro" id="IPR025110">
    <property type="entry name" value="AMP-bd_C"/>
</dbReference>
<dbReference type="PROSITE" id="PS00455">
    <property type="entry name" value="AMP_BINDING"/>
    <property type="match status" value="1"/>
</dbReference>
<evidence type="ECO:0000256" key="3">
    <source>
        <dbReference type="SAM" id="Phobius"/>
    </source>
</evidence>
<dbReference type="eggNOG" id="COG0318">
    <property type="taxonomic scope" value="Bacteria"/>
</dbReference>
<feature type="domain" description="AMP-dependent synthetase/ligase" evidence="4">
    <location>
        <begin position="50"/>
        <end position="369"/>
    </location>
</feature>
<dbReference type="RefSeq" id="WP_006331614.1">
    <property type="nucleotide sequence ID" value="NZ_BAHC01000065.1"/>
</dbReference>
<dbReference type="InterPro" id="IPR042099">
    <property type="entry name" value="ANL_N_sf"/>
</dbReference>
<keyword evidence="7" id="KW-1185">Reference proteome</keyword>
<comment type="caution">
    <text evidence="6">The sequence shown here is derived from an EMBL/GenBank/DDBJ whole genome shotgun (WGS) entry which is preliminary data.</text>
</comment>
<dbReference type="Gene3D" id="3.30.300.30">
    <property type="match status" value="1"/>
</dbReference>
<dbReference type="InterPro" id="IPR020845">
    <property type="entry name" value="AMP-binding_CS"/>
</dbReference>
<feature type="transmembrane region" description="Helical" evidence="3">
    <location>
        <begin position="89"/>
        <end position="108"/>
    </location>
</feature>
<feature type="domain" description="AMP-binding enzyme C-terminal" evidence="5">
    <location>
        <begin position="420"/>
        <end position="497"/>
    </location>
</feature>
<dbReference type="PANTHER" id="PTHR43201">
    <property type="entry name" value="ACYL-COA SYNTHETASE"/>
    <property type="match status" value="1"/>
</dbReference>
<dbReference type="InterPro" id="IPR045851">
    <property type="entry name" value="AMP-bd_C_sf"/>
</dbReference>
<name>K6VRJ6_9ACTN</name>
<dbReference type="AlphaFoldDB" id="K6VRJ6"/>
<dbReference type="EMBL" id="BAHC01000065">
    <property type="protein sequence ID" value="GAB89545.1"/>
    <property type="molecule type" value="Genomic_DNA"/>
</dbReference>
<evidence type="ECO:0000259" key="5">
    <source>
        <dbReference type="Pfam" id="PF13193"/>
    </source>
</evidence>
<comment type="similarity">
    <text evidence="1">Belongs to the ATP-dependent AMP-binding enzyme family.</text>
</comment>
<evidence type="ECO:0000256" key="2">
    <source>
        <dbReference type="ARBA" id="ARBA00022598"/>
    </source>
</evidence>
<dbReference type="Pfam" id="PF00501">
    <property type="entry name" value="AMP-binding"/>
    <property type="match status" value="1"/>
</dbReference>
<keyword evidence="2 6" id="KW-0436">Ligase</keyword>
<gene>
    <name evidence="6" type="ORF">GORHZ_065_00100</name>
</gene>
<evidence type="ECO:0000313" key="7">
    <source>
        <dbReference type="Proteomes" id="UP000008363"/>
    </source>
</evidence>
<keyword evidence="3" id="KW-0812">Transmembrane</keyword>
<dbReference type="STRING" id="1108045.GORHZ_065_00100"/>
<dbReference type="SUPFAM" id="SSF56801">
    <property type="entry name" value="Acetyl-CoA synthetase-like"/>
    <property type="match status" value="1"/>
</dbReference>
<dbReference type="Gene3D" id="3.40.50.12780">
    <property type="entry name" value="N-terminal domain of ligase-like"/>
    <property type="match status" value="1"/>
</dbReference>
<dbReference type="Pfam" id="PF13193">
    <property type="entry name" value="AMP-binding_C"/>
    <property type="match status" value="1"/>
</dbReference>
<dbReference type="GO" id="GO:0006631">
    <property type="term" value="P:fatty acid metabolic process"/>
    <property type="evidence" value="ECO:0007669"/>
    <property type="project" value="TreeGrafter"/>
</dbReference>
<evidence type="ECO:0000313" key="6">
    <source>
        <dbReference type="EMBL" id="GAB89545.1"/>
    </source>
</evidence>
<accession>K6VRJ6</accession>
<evidence type="ECO:0000256" key="1">
    <source>
        <dbReference type="ARBA" id="ARBA00006432"/>
    </source>
</evidence>
<keyword evidence="3" id="KW-1133">Transmembrane helix</keyword>
<sequence length="514" mass="56064">MRTIPDELVTRYEAHGWWTLDSLGDLVVRGLDANPDLRFAVHSDVRPWTGTIREVHGVARKLAGGLRARGVRQGDVVAFQLPNWMEAAAVFWASTILGAVVVPIVHIYGRKEVGFILDTMQPKVFITAEEFGSLRYDPDVYADVPIVGVVGRDFDDLLESEEILGNADVDPASPAVIAFTSGTTSNPKGVVHSHRSLGFEARQLAAMMPADQAATIIAAPVGHFIGMLSALLVPLLNAKQICMVDVWNTERVLSLIAEEELSVGGGVPFYFVSLIDHPDFTDRHRDLIRYATMGGSAVPVAVAERLERIGISTARSYGSTEHPSISGSMREVPDHKRIHTDGNALPGVEIKIAEDGEIISRGPDLCIGYIDPDLNAKAFDDEGWYHTGDIGHLDEDGFLTISDRKSDIIIRGGENISALEVEEALLTLPCVAEAVVVAVPDERFGEHAAAILRLKPQHDLPTMAEMRAHFAEVGLAKQKWPEELHELAEFPRTPSGKVQKFVLRRHLGAAGSSR</sequence>
<dbReference type="PANTHER" id="PTHR43201:SF5">
    <property type="entry name" value="MEDIUM-CHAIN ACYL-COA LIGASE ACSF2, MITOCHONDRIAL"/>
    <property type="match status" value="1"/>
</dbReference>
<dbReference type="InterPro" id="IPR000873">
    <property type="entry name" value="AMP-dep_synth/lig_dom"/>
</dbReference>
<reference evidence="6 7" key="1">
    <citation type="submission" date="2012-08" db="EMBL/GenBank/DDBJ databases">
        <title>Whole genome shotgun sequence of Gordonia rhizosphera NBRC 16068.</title>
        <authorList>
            <person name="Takarada H."/>
            <person name="Isaki S."/>
            <person name="Hosoyama A."/>
            <person name="Tsuchikane K."/>
            <person name="Katsumata H."/>
            <person name="Baba S."/>
            <person name="Ohji S."/>
            <person name="Yamazaki S."/>
            <person name="Fujita N."/>
        </authorList>
    </citation>
    <scope>NUCLEOTIDE SEQUENCE [LARGE SCALE GENOMIC DNA]</scope>
    <source>
        <strain evidence="6 7">NBRC 16068</strain>
    </source>
</reference>
<organism evidence="6 7">
    <name type="scientific">Gordonia rhizosphera NBRC 16068</name>
    <dbReference type="NCBI Taxonomy" id="1108045"/>
    <lineage>
        <taxon>Bacteria</taxon>
        <taxon>Bacillati</taxon>
        <taxon>Actinomycetota</taxon>
        <taxon>Actinomycetes</taxon>
        <taxon>Mycobacteriales</taxon>
        <taxon>Gordoniaceae</taxon>
        <taxon>Gordonia</taxon>
    </lineage>
</organism>
<proteinExistence type="inferred from homology"/>